<organism evidence="3 4">
    <name type="scientific">Pectobacterium atrosepticum (strain SCRI 1043 / ATCC BAA-672)</name>
    <name type="common">Erwinia carotovora subsp. atroseptica</name>
    <dbReference type="NCBI Taxonomy" id="218491"/>
    <lineage>
        <taxon>Bacteria</taxon>
        <taxon>Pseudomonadati</taxon>
        <taxon>Pseudomonadota</taxon>
        <taxon>Gammaproteobacteria</taxon>
        <taxon>Enterobacterales</taxon>
        <taxon>Pectobacteriaceae</taxon>
        <taxon>Pectobacterium</taxon>
    </lineage>
</organism>
<dbReference type="PATRIC" id="fig|218491.5.peg.2034"/>
<keyword evidence="3" id="KW-0378">Hydrolase</keyword>
<dbReference type="InterPro" id="IPR021964">
    <property type="entry name" value="Colicin_E5_C"/>
</dbReference>
<dbReference type="Gene3D" id="3.30.2310.30">
    <property type="match status" value="1"/>
</dbReference>
<feature type="region of interest" description="Disordered" evidence="1">
    <location>
        <begin position="179"/>
        <end position="198"/>
    </location>
</feature>
<evidence type="ECO:0000256" key="1">
    <source>
        <dbReference type="SAM" id="MobiDB-lite"/>
    </source>
</evidence>
<protein>
    <submittedName>
        <fullName evidence="3">Colicin</fullName>
        <ecNumber evidence="3">3.1.-.-</ecNumber>
    </submittedName>
</protein>
<dbReference type="GO" id="GO:0004540">
    <property type="term" value="F:RNA nuclease activity"/>
    <property type="evidence" value="ECO:0007669"/>
    <property type="project" value="InterPro"/>
</dbReference>
<dbReference type="SMR" id="Q6D5P5"/>
<dbReference type="STRING" id="218491.ECA1996"/>
<name>Q6D5P5_PECAS</name>
<dbReference type="AlphaFoldDB" id="Q6D5P5"/>
<proteinExistence type="predicted"/>
<dbReference type="HOGENOM" id="CLU_1377017_0_0_6"/>
<accession>Q6D5P5</accession>
<dbReference type="Proteomes" id="UP000007966">
    <property type="component" value="Chromosome"/>
</dbReference>
<gene>
    <name evidence="3" type="primary">col</name>
    <name evidence="3" type="ordered locus">ECA1996</name>
</gene>
<dbReference type="EMBL" id="BX950851">
    <property type="protein sequence ID" value="CAG74897.1"/>
    <property type="molecule type" value="Genomic_DNA"/>
</dbReference>
<feature type="region of interest" description="Disordered" evidence="1">
    <location>
        <begin position="81"/>
        <end position="153"/>
    </location>
</feature>
<evidence type="ECO:0000259" key="2">
    <source>
        <dbReference type="Pfam" id="PF12106"/>
    </source>
</evidence>
<reference evidence="3" key="1">
    <citation type="submission" date="2004-02" db="EMBL/GenBank/DDBJ databases">
        <title>The genome sequence of the enterobacterial phytopathogen Erwinia carotovora subsp. atroseptica SCRI1043 and functional genomic identification of novel virulence factors.</title>
        <authorList>
            <person name="Bell K.S."/>
            <person name="Sebaihia M."/>
            <person name="Pritchard L."/>
            <person name="Holden M."/>
            <person name="Hyman L.J."/>
            <person name="Holeva M.C."/>
            <person name="Thomson N.R."/>
            <person name="Bentley S.D."/>
            <person name="Churcher C."/>
            <person name="Mungall K."/>
            <person name="Atkin R."/>
            <person name="Bason N."/>
            <person name="Brooks K."/>
            <person name="Chillingworth T."/>
            <person name="Clark K."/>
            <person name="Doggett J."/>
            <person name="Fraser A."/>
            <person name="Hance Z."/>
            <person name="Hauser H."/>
            <person name="Jagels K."/>
            <person name="Moule S."/>
            <person name="Norbertczak H."/>
            <person name="Ormond D."/>
            <person name="Price C."/>
            <person name="Quail M.A."/>
            <person name="Sanders M."/>
            <person name="Walker D."/>
            <person name="Whitehead S."/>
            <person name="Salmond G.P.C."/>
            <person name="Birch P.R.J."/>
            <person name="Barrell B.G."/>
            <person name="Parkhill J."/>
            <person name="Toth I.K."/>
        </authorList>
    </citation>
    <scope>NUCLEOTIDE SEQUENCE</scope>
    <source>
        <strain evidence="3">SCRI1043</strain>
    </source>
</reference>
<dbReference type="GeneID" id="57209303"/>
<dbReference type="RefSeq" id="WP_011093558.1">
    <property type="nucleotide sequence ID" value="NC_004547.2"/>
</dbReference>
<evidence type="ECO:0000313" key="4">
    <source>
        <dbReference type="Proteomes" id="UP000007966"/>
    </source>
</evidence>
<dbReference type="eggNOG" id="ENOG503437W">
    <property type="taxonomic scope" value="Bacteria"/>
</dbReference>
<dbReference type="InterPro" id="IPR038233">
    <property type="entry name" value="Colicin_D/E5_nuclease"/>
</dbReference>
<feature type="compositionally biased region" description="Basic and acidic residues" evidence="1">
    <location>
        <begin position="81"/>
        <end position="127"/>
    </location>
</feature>
<dbReference type="KEGG" id="eca:ECA1996"/>
<dbReference type="Pfam" id="PF12106">
    <property type="entry name" value="Colicin_E5"/>
    <property type="match status" value="1"/>
</dbReference>
<dbReference type="InterPro" id="IPR038234">
    <property type="entry name" value="Colicin_E5_C_sf"/>
</dbReference>
<evidence type="ECO:0000313" key="3">
    <source>
        <dbReference type="EMBL" id="CAG74897.1"/>
    </source>
</evidence>
<keyword evidence="4" id="KW-1185">Reference proteome</keyword>
<sequence>MFTDEIIWHDVITKYSVNNLSQDMLNDPSETMFVLGDVYKEQALEYYGYLRSELLKSKELISNAEKSLIIALESRVKAEQDKKSADQKLKDEQEKDKGKAPELKLDDKIREQLGNRGWTEQDVRDTVSKGAKGSAEDKCSPKKTPPDFLGRNDPASVYGEFGKYIVVNDRTGEVVQFSDKSDPEWVDDSRINWGDKNE</sequence>
<dbReference type="Gene3D" id="1.10.287.620">
    <property type="entry name" value="Helix Hairpins"/>
    <property type="match status" value="1"/>
</dbReference>
<dbReference type="GO" id="GO:0016787">
    <property type="term" value="F:hydrolase activity"/>
    <property type="evidence" value="ECO:0007669"/>
    <property type="project" value="UniProtKB-KW"/>
</dbReference>
<feature type="domain" description="Colicin E5 ribonuclease" evidence="2">
    <location>
        <begin position="102"/>
        <end position="190"/>
    </location>
</feature>
<dbReference type="EC" id="3.1.-.-" evidence="3"/>
<dbReference type="SUPFAM" id="SSF102824">
    <property type="entry name" value="Colicin D/E5 nuclease domain"/>
    <property type="match status" value="1"/>
</dbReference>